<sequence>MSNSLAIFSHSTASALRFMVEHENWDRAVLTTAWFIDQVNHWFDLMCSRSPTTALSLYDQEKYRSAVRFLQKFKEMFETVQIGGGEFKPVQTGIILSTASILDLQHRLLHNEGYKFVLTSRFTQDSLENFFSTVRQRNPIPTPLEFKCALRIIAMAQYLRH</sequence>
<reference evidence="1 2" key="1">
    <citation type="journal article" date="2020" name="Cell">
        <title>Large-Scale Comparative Analyses of Tick Genomes Elucidate Their Genetic Diversity and Vector Capacities.</title>
        <authorList>
            <consortium name="Tick Genome and Microbiome Consortium (TIGMIC)"/>
            <person name="Jia N."/>
            <person name="Wang J."/>
            <person name="Shi W."/>
            <person name="Du L."/>
            <person name="Sun Y."/>
            <person name="Zhan W."/>
            <person name="Jiang J.F."/>
            <person name="Wang Q."/>
            <person name="Zhang B."/>
            <person name="Ji P."/>
            <person name="Bell-Sakyi L."/>
            <person name="Cui X.M."/>
            <person name="Yuan T.T."/>
            <person name="Jiang B.G."/>
            <person name="Yang W.F."/>
            <person name="Lam T.T."/>
            <person name="Chang Q.C."/>
            <person name="Ding S.J."/>
            <person name="Wang X.J."/>
            <person name="Zhu J.G."/>
            <person name="Ruan X.D."/>
            <person name="Zhao L."/>
            <person name="Wei J.T."/>
            <person name="Ye R.Z."/>
            <person name="Que T.C."/>
            <person name="Du C.H."/>
            <person name="Zhou Y.H."/>
            <person name="Cheng J.X."/>
            <person name="Dai P.F."/>
            <person name="Guo W.B."/>
            <person name="Han X.H."/>
            <person name="Huang E.J."/>
            <person name="Li L.F."/>
            <person name="Wei W."/>
            <person name="Gao Y.C."/>
            <person name="Liu J.Z."/>
            <person name="Shao H.Z."/>
            <person name="Wang X."/>
            <person name="Wang C.C."/>
            <person name="Yang T.C."/>
            <person name="Huo Q.B."/>
            <person name="Li W."/>
            <person name="Chen H.Y."/>
            <person name="Chen S.E."/>
            <person name="Zhou L.G."/>
            <person name="Ni X.B."/>
            <person name="Tian J.H."/>
            <person name="Sheng Y."/>
            <person name="Liu T."/>
            <person name="Pan Y.S."/>
            <person name="Xia L.Y."/>
            <person name="Li J."/>
            <person name="Zhao F."/>
            <person name="Cao W.C."/>
        </authorList>
    </citation>
    <scope>NUCLEOTIDE SEQUENCE [LARGE SCALE GENOMIC DNA]</scope>
    <source>
        <strain evidence="1">HaeL-2018</strain>
    </source>
</reference>
<keyword evidence="2" id="KW-1185">Reference proteome</keyword>
<dbReference type="AlphaFoldDB" id="A0A9J6FQS5"/>
<name>A0A9J6FQS5_HAELO</name>
<dbReference type="OMA" id="KEPCINT"/>
<comment type="caution">
    <text evidence="1">The sequence shown here is derived from an EMBL/GenBank/DDBJ whole genome shotgun (WGS) entry which is preliminary data.</text>
</comment>
<dbReference type="Proteomes" id="UP000821853">
    <property type="component" value="Chromosome 10"/>
</dbReference>
<accession>A0A9J6FQS5</accession>
<protein>
    <submittedName>
        <fullName evidence="1">Uncharacterized protein</fullName>
    </submittedName>
</protein>
<proteinExistence type="predicted"/>
<dbReference type="VEuPathDB" id="VectorBase:HLOH_049046"/>
<organism evidence="1 2">
    <name type="scientific">Haemaphysalis longicornis</name>
    <name type="common">Bush tick</name>
    <dbReference type="NCBI Taxonomy" id="44386"/>
    <lineage>
        <taxon>Eukaryota</taxon>
        <taxon>Metazoa</taxon>
        <taxon>Ecdysozoa</taxon>
        <taxon>Arthropoda</taxon>
        <taxon>Chelicerata</taxon>
        <taxon>Arachnida</taxon>
        <taxon>Acari</taxon>
        <taxon>Parasitiformes</taxon>
        <taxon>Ixodida</taxon>
        <taxon>Ixodoidea</taxon>
        <taxon>Ixodidae</taxon>
        <taxon>Haemaphysalinae</taxon>
        <taxon>Haemaphysalis</taxon>
    </lineage>
</organism>
<evidence type="ECO:0000313" key="2">
    <source>
        <dbReference type="Proteomes" id="UP000821853"/>
    </source>
</evidence>
<dbReference type="OrthoDB" id="6505335at2759"/>
<gene>
    <name evidence="1" type="ORF">HPB48_018599</name>
</gene>
<dbReference type="EMBL" id="JABSTR010000002">
    <property type="protein sequence ID" value="KAH9364624.1"/>
    <property type="molecule type" value="Genomic_DNA"/>
</dbReference>
<evidence type="ECO:0000313" key="1">
    <source>
        <dbReference type="EMBL" id="KAH9364624.1"/>
    </source>
</evidence>